<keyword evidence="5" id="KW-1185">Reference proteome</keyword>
<dbReference type="RefSeq" id="WP_215923416.1">
    <property type="nucleotide sequence ID" value="NZ_JAHKNI010000020.1"/>
</dbReference>
<proteinExistence type="predicted"/>
<dbReference type="Gene3D" id="1.10.443.10">
    <property type="entry name" value="Intergrase catalytic core"/>
    <property type="match status" value="1"/>
</dbReference>
<dbReference type="InterPro" id="IPR011010">
    <property type="entry name" value="DNA_brk_join_enz"/>
</dbReference>
<name>A0ABS6BC25_9NOCA</name>
<accession>A0ABS6BC25</accession>
<protein>
    <submittedName>
        <fullName evidence="4">Tyrosine-type recombinase/integrase</fullName>
    </submittedName>
</protein>
<evidence type="ECO:0000313" key="5">
    <source>
        <dbReference type="Proteomes" id="UP000733379"/>
    </source>
</evidence>
<feature type="region of interest" description="Disordered" evidence="2">
    <location>
        <begin position="1"/>
        <end position="20"/>
    </location>
</feature>
<dbReference type="Pfam" id="PF00589">
    <property type="entry name" value="Phage_integrase"/>
    <property type="match status" value="1"/>
</dbReference>
<evidence type="ECO:0000259" key="3">
    <source>
        <dbReference type="PROSITE" id="PS51898"/>
    </source>
</evidence>
<dbReference type="PROSITE" id="PS51898">
    <property type="entry name" value="TYR_RECOMBINASE"/>
    <property type="match status" value="1"/>
</dbReference>
<organism evidence="4 5">
    <name type="scientific">Nocardia albiluteola</name>
    <dbReference type="NCBI Taxonomy" id="2842303"/>
    <lineage>
        <taxon>Bacteria</taxon>
        <taxon>Bacillati</taxon>
        <taxon>Actinomycetota</taxon>
        <taxon>Actinomycetes</taxon>
        <taxon>Mycobacteriales</taxon>
        <taxon>Nocardiaceae</taxon>
        <taxon>Nocardia</taxon>
    </lineage>
</organism>
<dbReference type="InterPro" id="IPR002104">
    <property type="entry name" value="Integrase_catalytic"/>
</dbReference>
<comment type="caution">
    <text evidence="4">The sequence shown here is derived from an EMBL/GenBank/DDBJ whole genome shotgun (WGS) entry which is preliminary data.</text>
</comment>
<sequence>MVGRAIDRATGDRDHGPILLNTRGRRMDRHCATRRLRHLARDSAMRLPRMHPHMLRHTFVTTMLDAGVDLRDVQIAARHADPRTTMRYDRARTNLDRHPNYILAAYMASGT</sequence>
<evidence type="ECO:0000256" key="2">
    <source>
        <dbReference type="SAM" id="MobiDB-lite"/>
    </source>
</evidence>
<dbReference type="InterPro" id="IPR013762">
    <property type="entry name" value="Integrase-like_cat_sf"/>
</dbReference>
<reference evidence="4 5" key="1">
    <citation type="submission" date="2021-06" db="EMBL/GenBank/DDBJ databases">
        <title>Actinomycetes sequencing.</title>
        <authorList>
            <person name="Shan Q."/>
        </authorList>
    </citation>
    <scope>NUCLEOTIDE SEQUENCE [LARGE SCALE GENOMIC DNA]</scope>
    <source>
        <strain evidence="4 5">NEAU-G5</strain>
    </source>
</reference>
<dbReference type="EMBL" id="JAHKNI010000020">
    <property type="protein sequence ID" value="MBU3067335.1"/>
    <property type="molecule type" value="Genomic_DNA"/>
</dbReference>
<evidence type="ECO:0000313" key="4">
    <source>
        <dbReference type="EMBL" id="MBU3067335.1"/>
    </source>
</evidence>
<keyword evidence="1" id="KW-0233">DNA recombination</keyword>
<feature type="domain" description="Tyr recombinase" evidence="3">
    <location>
        <begin position="1"/>
        <end position="102"/>
    </location>
</feature>
<evidence type="ECO:0000256" key="1">
    <source>
        <dbReference type="ARBA" id="ARBA00023172"/>
    </source>
</evidence>
<feature type="compositionally biased region" description="Basic and acidic residues" evidence="2">
    <location>
        <begin position="1"/>
        <end position="16"/>
    </location>
</feature>
<gene>
    <name evidence="4" type="ORF">KO481_38170</name>
</gene>
<dbReference type="Proteomes" id="UP000733379">
    <property type="component" value="Unassembled WGS sequence"/>
</dbReference>
<dbReference type="SUPFAM" id="SSF56349">
    <property type="entry name" value="DNA breaking-rejoining enzymes"/>
    <property type="match status" value="1"/>
</dbReference>